<dbReference type="Gene3D" id="3.30.360.10">
    <property type="entry name" value="Dihydrodipicolinate Reductase, domain 2"/>
    <property type="match status" value="1"/>
</dbReference>
<reference evidence="4 5" key="1">
    <citation type="submission" date="2023-12" db="EMBL/GenBank/DDBJ databases">
        <title>Sinomonas terricola sp. nov, isolated from litchi orchard soil in Guangdong, PR China.</title>
        <authorList>
            <person name="Jiaxin W."/>
            <person name="Yang Z."/>
            <person name="Honghui Z."/>
        </authorList>
    </citation>
    <scope>NUCLEOTIDE SEQUENCE [LARGE SCALE GENOMIC DNA]</scope>
    <source>
        <strain evidence="4 5">JGH33</strain>
    </source>
</reference>
<evidence type="ECO:0000259" key="3">
    <source>
        <dbReference type="Pfam" id="PF19858"/>
    </source>
</evidence>
<proteinExistence type="predicted"/>
<accession>A0ABU5TB38</accession>
<dbReference type="EMBL" id="JAYGGQ010000019">
    <property type="protein sequence ID" value="MEA5456903.1"/>
    <property type="molecule type" value="Genomic_DNA"/>
</dbReference>
<dbReference type="InterPro" id="IPR036291">
    <property type="entry name" value="NAD(P)-bd_dom_sf"/>
</dbReference>
<dbReference type="InterPro" id="IPR000683">
    <property type="entry name" value="Gfo/Idh/MocA-like_OxRdtase_N"/>
</dbReference>
<dbReference type="Pfam" id="PF19858">
    <property type="entry name" value="OxRdtase_C"/>
    <property type="match status" value="1"/>
</dbReference>
<dbReference type="PANTHER" id="PTHR43818">
    <property type="entry name" value="BCDNA.GH03377"/>
    <property type="match status" value="1"/>
</dbReference>
<name>A0ABU5TB38_9MICC</name>
<dbReference type="InterPro" id="IPR050463">
    <property type="entry name" value="Gfo/Idh/MocA_oxidrdct_glycsds"/>
</dbReference>
<comment type="caution">
    <text evidence="4">The sequence shown here is derived from an EMBL/GenBank/DDBJ whole genome shotgun (WGS) entry which is preliminary data.</text>
</comment>
<dbReference type="PANTHER" id="PTHR43818:SF11">
    <property type="entry name" value="BCDNA.GH03377"/>
    <property type="match status" value="1"/>
</dbReference>
<organism evidence="4 5">
    <name type="scientific">Sinomonas terricola</name>
    <dbReference type="NCBI Taxonomy" id="3110330"/>
    <lineage>
        <taxon>Bacteria</taxon>
        <taxon>Bacillati</taxon>
        <taxon>Actinomycetota</taxon>
        <taxon>Actinomycetes</taxon>
        <taxon>Micrococcales</taxon>
        <taxon>Micrococcaceae</taxon>
        <taxon>Sinomonas</taxon>
    </lineage>
</organism>
<evidence type="ECO:0000313" key="5">
    <source>
        <dbReference type="Proteomes" id="UP001304769"/>
    </source>
</evidence>
<dbReference type="Proteomes" id="UP001304769">
    <property type="component" value="Unassembled WGS sequence"/>
</dbReference>
<dbReference type="Gene3D" id="3.40.50.720">
    <property type="entry name" value="NAD(P)-binding Rossmann-like Domain"/>
    <property type="match status" value="1"/>
</dbReference>
<protein>
    <submittedName>
        <fullName evidence="4">Gfo/Idh/MocA family oxidoreductase</fullName>
    </submittedName>
</protein>
<keyword evidence="1" id="KW-0560">Oxidoreductase</keyword>
<evidence type="ECO:0000313" key="4">
    <source>
        <dbReference type="EMBL" id="MEA5456903.1"/>
    </source>
</evidence>
<dbReference type="SUPFAM" id="SSF55347">
    <property type="entry name" value="Glyceraldehyde-3-phosphate dehydrogenase-like, C-terminal domain"/>
    <property type="match status" value="1"/>
</dbReference>
<feature type="domain" description="4-carboxy-2-hydroxymuconate-6-semialdehyde dehydrogenase-like C-terminal" evidence="3">
    <location>
        <begin position="132"/>
        <end position="236"/>
    </location>
</feature>
<evidence type="ECO:0000259" key="2">
    <source>
        <dbReference type="Pfam" id="PF01408"/>
    </source>
</evidence>
<feature type="domain" description="Gfo/Idh/MocA-like oxidoreductase N-terminal" evidence="2">
    <location>
        <begin position="3"/>
        <end position="121"/>
    </location>
</feature>
<dbReference type="InterPro" id="IPR045560">
    <property type="entry name" value="LigC_C"/>
</dbReference>
<dbReference type="Pfam" id="PF01408">
    <property type="entry name" value="GFO_IDH_MocA"/>
    <property type="match status" value="1"/>
</dbReference>
<gene>
    <name evidence="4" type="ORF">SPF06_19445</name>
</gene>
<keyword evidence="5" id="KW-1185">Reference proteome</keyword>
<dbReference type="SUPFAM" id="SSF51735">
    <property type="entry name" value="NAD(P)-binding Rossmann-fold domains"/>
    <property type="match status" value="1"/>
</dbReference>
<sequence>MTVRVGIIGPGDVARLHVEALRAGGAEVTAVAGLTRQTAQEFAAEHRIPSAVSGAEALLARCDVDAVVIATPSPMHAAQSLAAVRAGKHVLCEIPGGMSAAESRAVAEACDRTGISVMVAHTLRFADPWMRLRAEISQGSLTVRHLILRRTMLRRSNTSWSGQPRSWNDSILWHHGAHQVDLTLWLLQGERPDSSESTATGVLGAPWEHNGQPMDLGATIRVGEGAIASLSLSYHSTVSVEDALVIAEEATFALSDGMLLRVAPDGLAQPWPLSAEPPKGQPASGTDLMKFAALRAQDAEFVAAIEEGREPRCSIRDVQATMTLLDALAGA</sequence>
<evidence type="ECO:0000256" key="1">
    <source>
        <dbReference type="ARBA" id="ARBA00023002"/>
    </source>
</evidence>